<keyword evidence="3" id="KW-1185">Reference proteome</keyword>
<dbReference type="Proteomes" id="UP000799770">
    <property type="component" value="Unassembled WGS sequence"/>
</dbReference>
<gene>
    <name evidence="2" type="ORF">BDV96DRAFT_655237</name>
</gene>
<name>A0A6A5YG25_9PLEO</name>
<dbReference type="AlphaFoldDB" id="A0A6A5YG25"/>
<protein>
    <submittedName>
        <fullName evidence="2">Uncharacterized protein</fullName>
    </submittedName>
</protein>
<proteinExistence type="predicted"/>
<evidence type="ECO:0000256" key="1">
    <source>
        <dbReference type="SAM" id="SignalP"/>
    </source>
</evidence>
<dbReference type="EMBL" id="ML977370">
    <property type="protein sequence ID" value="KAF2105860.1"/>
    <property type="molecule type" value="Genomic_DNA"/>
</dbReference>
<accession>A0A6A5YG25</accession>
<evidence type="ECO:0000313" key="3">
    <source>
        <dbReference type="Proteomes" id="UP000799770"/>
    </source>
</evidence>
<dbReference type="OrthoDB" id="3783760at2759"/>
<feature type="chain" id="PRO_5025351507" evidence="1">
    <location>
        <begin position="21"/>
        <end position="144"/>
    </location>
</feature>
<keyword evidence="1" id="KW-0732">Signal</keyword>
<sequence length="144" mass="14553">MFAQSAISLALVALTGFAAAIPVDSVAMGSKHTVYLATSTRFSAVAYYANGPVSSSQGPTAITTSTVHAWEGTKSARIGTAAFSSTINAGADALPEGQIAGSAKLGTEDLVCFSDGATTFGGEEDLGLTTWTCTADYWCPSIAA</sequence>
<evidence type="ECO:0000313" key="2">
    <source>
        <dbReference type="EMBL" id="KAF2105860.1"/>
    </source>
</evidence>
<organism evidence="2 3">
    <name type="scientific">Lophiotrema nucula</name>
    <dbReference type="NCBI Taxonomy" id="690887"/>
    <lineage>
        <taxon>Eukaryota</taxon>
        <taxon>Fungi</taxon>
        <taxon>Dikarya</taxon>
        <taxon>Ascomycota</taxon>
        <taxon>Pezizomycotina</taxon>
        <taxon>Dothideomycetes</taxon>
        <taxon>Pleosporomycetidae</taxon>
        <taxon>Pleosporales</taxon>
        <taxon>Lophiotremataceae</taxon>
        <taxon>Lophiotrema</taxon>
    </lineage>
</organism>
<feature type="signal peptide" evidence="1">
    <location>
        <begin position="1"/>
        <end position="20"/>
    </location>
</feature>
<reference evidence="2" key="1">
    <citation type="journal article" date="2020" name="Stud. Mycol.">
        <title>101 Dothideomycetes genomes: a test case for predicting lifestyles and emergence of pathogens.</title>
        <authorList>
            <person name="Haridas S."/>
            <person name="Albert R."/>
            <person name="Binder M."/>
            <person name="Bloem J."/>
            <person name="Labutti K."/>
            <person name="Salamov A."/>
            <person name="Andreopoulos B."/>
            <person name="Baker S."/>
            <person name="Barry K."/>
            <person name="Bills G."/>
            <person name="Bluhm B."/>
            <person name="Cannon C."/>
            <person name="Castanera R."/>
            <person name="Culley D."/>
            <person name="Daum C."/>
            <person name="Ezra D."/>
            <person name="Gonzalez J."/>
            <person name="Henrissat B."/>
            <person name="Kuo A."/>
            <person name="Liang C."/>
            <person name="Lipzen A."/>
            <person name="Lutzoni F."/>
            <person name="Magnuson J."/>
            <person name="Mondo S."/>
            <person name="Nolan M."/>
            <person name="Ohm R."/>
            <person name="Pangilinan J."/>
            <person name="Park H.-J."/>
            <person name="Ramirez L."/>
            <person name="Alfaro M."/>
            <person name="Sun H."/>
            <person name="Tritt A."/>
            <person name="Yoshinaga Y."/>
            <person name="Zwiers L.-H."/>
            <person name="Turgeon B."/>
            <person name="Goodwin S."/>
            <person name="Spatafora J."/>
            <person name="Crous P."/>
            <person name="Grigoriev I."/>
        </authorList>
    </citation>
    <scope>NUCLEOTIDE SEQUENCE</scope>
    <source>
        <strain evidence="2">CBS 627.86</strain>
    </source>
</reference>